<dbReference type="Proteomes" id="UP001139981">
    <property type="component" value="Unassembled WGS sequence"/>
</dbReference>
<protein>
    <submittedName>
        <fullName evidence="1">Glutathione synthetase</fullName>
        <ecNumber evidence="1">6.3.2.3</ecNumber>
    </submittedName>
</protein>
<reference evidence="1" key="1">
    <citation type="submission" date="2022-07" db="EMBL/GenBank/DDBJ databases">
        <title>Phylogenomic reconstructions and comparative analyses of Kickxellomycotina fungi.</title>
        <authorList>
            <person name="Reynolds N.K."/>
            <person name="Stajich J.E."/>
            <person name="Barry K."/>
            <person name="Grigoriev I.V."/>
            <person name="Crous P."/>
            <person name="Smith M.E."/>
        </authorList>
    </citation>
    <scope>NUCLEOTIDE SEQUENCE</scope>
    <source>
        <strain evidence="1">CBS 190363</strain>
    </source>
</reference>
<sequence length="244" mass="27223">MLARTGYKDLLQSGCISDEQLPANASLTSIGDGIAAGFKLYGNPRYEIEVVRLTFADVVDKCAIGDDNRLFICRCILSSRAIPVPNLAYHLAGCKKIQQVLAQPGIVERFIDDAQAAMLVRECFVGLYPLDNTDEGQRAYEMAMSNPSNYVVKPQREGGGYNTYGDDIPKLLSTLSDEERKGYILMELIRAPGFKNVLLRNGQLDSLEVVSELGIYGVWVRQVVGHMMKRRRTLVHTETNQHTY</sequence>
<dbReference type="EMBL" id="JANBVB010000037">
    <property type="protein sequence ID" value="KAJ2899085.1"/>
    <property type="molecule type" value="Genomic_DNA"/>
</dbReference>
<accession>A0ACC1M901</accession>
<name>A0ACC1M901_9FUNG</name>
<proteinExistence type="predicted"/>
<comment type="caution">
    <text evidence="1">The sequence shown here is derived from an EMBL/GenBank/DDBJ whole genome shotgun (WGS) entry which is preliminary data.</text>
</comment>
<evidence type="ECO:0000313" key="2">
    <source>
        <dbReference type="Proteomes" id="UP001139981"/>
    </source>
</evidence>
<evidence type="ECO:0000313" key="1">
    <source>
        <dbReference type="EMBL" id="KAJ2899085.1"/>
    </source>
</evidence>
<keyword evidence="2" id="KW-1185">Reference proteome</keyword>
<organism evidence="1 2">
    <name type="scientific">Coemansia aciculifera</name>
    <dbReference type="NCBI Taxonomy" id="417176"/>
    <lineage>
        <taxon>Eukaryota</taxon>
        <taxon>Fungi</taxon>
        <taxon>Fungi incertae sedis</taxon>
        <taxon>Zoopagomycota</taxon>
        <taxon>Kickxellomycotina</taxon>
        <taxon>Kickxellomycetes</taxon>
        <taxon>Kickxellales</taxon>
        <taxon>Kickxellaceae</taxon>
        <taxon>Coemansia</taxon>
    </lineage>
</organism>
<keyword evidence="1" id="KW-0436">Ligase</keyword>
<dbReference type="EC" id="6.3.2.3" evidence="1"/>
<gene>
    <name evidence="1" type="primary">GSH2_2</name>
    <name evidence="1" type="ORF">IWW38_001123</name>
</gene>